<dbReference type="Gene3D" id="2.130.10.10">
    <property type="entry name" value="YVTN repeat-like/Quinoprotein amine dehydrogenase"/>
    <property type="match status" value="1"/>
</dbReference>
<feature type="repeat" description="WD" evidence="5">
    <location>
        <begin position="179"/>
        <end position="211"/>
    </location>
</feature>
<dbReference type="GO" id="GO:0010992">
    <property type="term" value="P:ubiquitin recycling"/>
    <property type="evidence" value="ECO:0007669"/>
    <property type="project" value="TreeGrafter"/>
</dbReference>
<reference evidence="9 10" key="1">
    <citation type="journal article" date="2019" name="Nat. Ecol. Evol.">
        <title>Megaphylogeny resolves global patterns of mushroom evolution.</title>
        <authorList>
            <person name="Varga T."/>
            <person name="Krizsan K."/>
            <person name="Foldi C."/>
            <person name="Dima B."/>
            <person name="Sanchez-Garcia M."/>
            <person name="Sanchez-Ramirez S."/>
            <person name="Szollosi G.J."/>
            <person name="Szarkandi J.G."/>
            <person name="Papp V."/>
            <person name="Albert L."/>
            <person name="Andreopoulos W."/>
            <person name="Angelini C."/>
            <person name="Antonin V."/>
            <person name="Barry K.W."/>
            <person name="Bougher N.L."/>
            <person name="Buchanan P."/>
            <person name="Buyck B."/>
            <person name="Bense V."/>
            <person name="Catcheside P."/>
            <person name="Chovatia M."/>
            <person name="Cooper J."/>
            <person name="Damon W."/>
            <person name="Desjardin D."/>
            <person name="Finy P."/>
            <person name="Geml J."/>
            <person name="Haridas S."/>
            <person name="Hughes K."/>
            <person name="Justo A."/>
            <person name="Karasinski D."/>
            <person name="Kautmanova I."/>
            <person name="Kiss B."/>
            <person name="Kocsube S."/>
            <person name="Kotiranta H."/>
            <person name="LaButti K.M."/>
            <person name="Lechner B.E."/>
            <person name="Liimatainen K."/>
            <person name="Lipzen A."/>
            <person name="Lukacs Z."/>
            <person name="Mihaltcheva S."/>
            <person name="Morgado L.N."/>
            <person name="Niskanen T."/>
            <person name="Noordeloos M.E."/>
            <person name="Ohm R.A."/>
            <person name="Ortiz-Santana B."/>
            <person name="Ovrebo C."/>
            <person name="Racz N."/>
            <person name="Riley R."/>
            <person name="Savchenko A."/>
            <person name="Shiryaev A."/>
            <person name="Soop K."/>
            <person name="Spirin V."/>
            <person name="Szebenyi C."/>
            <person name="Tomsovsky M."/>
            <person name="Tulloss R.E."/>
            <person name="Uehling J."/>
            <person name="Grigoriev I.V."/>
            <person name="Vagvolgyi C."/>
            <person name="Papp T."/>
            <person name="Martin F.M."/>
            <person name="Miettinen O."/>
            <person name="Hibbett D.S."/>
            <person name="Nagy L.G."/>
        </authorList>
    </citation>
    <scope>NUCLEOTIDE SEQUENCE [LARGE SCALE GENOMIC DNA]</scope>
    <source>
        <strain evidence="9 10">FP101781</strain>
    </source>
</reference>
<dbReference type="PROSITE" id="PS50294">
    <property type="entry name" value="WD_REPEATS_REGION"/>
    <property type="match status" value="3"/>
</dbReference>
<evidence type="ECO:0000256" key="5">
    <source>
        <dbReference type="PROSITE-ProRule" id="PRU00221"/>
    </source>
</evidence>
<evidence type="ECO:0000256" key="3">
    <source>
        <dbReference type="ARBA" id="ARBA00022574"/>
    </source>
</evidence>
<dbReference type="GO" id="GO:0005737">
    <property type="term" value="C:cytoplasm"/>
    <property type="evidence" value="ECO:0007669"/>
    <property type="project" value="UniProtKB-SubCell"/>
</dbReference>
<dbReference type="Gene3D" id="1.25.10.10">
    <property type="entry name" value="Leucine-rich Repeat Variant"/>
    <property type="match status" value="1"/>
</dbReference>
<dbReference type="GO" id="GO:0043130">
    <property type="term" value="F:ubiquitin binding"/>
    <property type="evidence" value="ECO:0007669"/>
    <property type="project" value="TreeGrafter"/>
</dbReference>
<sequence length="812" mass="87381">MPYKLSSILSLHSSDVRDVASPTNDLVLSVSRDATAIAWNRTSDGFTPEHVLKAGSRYVNSVAYIPPTADAPKGYAVTGGQDTVVNIFNLANPQADPDFTLVGHSENVCALDASASGTIISGSWDKTAKVWKNFQLAHELKGHEYSVWAVLFVDEDQYLTGSADKTIKLWQGHKTINTFKGHTDAVRGLAIVPDLGFASCSNDSEVRVWTLGGDLIYSLSGHTSFVYSLSVLPSGNIVSSGEDRTVRVWEGDECTQTIVHPAISVWAVSSMPNGDIVTGCSDGVVRVFSAVDERWASAEDLKTYDDQVASQALPSQQIGDVKKSDLPGPEALSAPGKKPGEVKMVKRGDAVEAHQWDSASGSWQKIGDVVDAVGQGRKQLYQGKEYDYDGVPPLKLPYNVSENPYTAAQRFLQNNELETSYIDQVVKFIEQNTAGVQLGTGGEEYQDPFTGASRYRTNPAASQGSASAEYMDPFTGASRYRAQPTTPAPAPVDAGYSDPFTGASRYTPGAPSPAPPEPVSPPSQKVLPVSKAVTFKQANVPAMQSKISQFNDVLMHEISTSNLAAYPEESSALTEVFADLGDLTAAPPRRGVSSLAPAHIESVISILERWPTALRFPVIDLGRLLVAFSGPAFKAPGLREKFVEALFKASDWNTPWTSPIPKTRETNTLLLFRSLANVFGEKVDLPSSWMVKLFESLGEAPYPLFNKNQRVALATVLFNISVLGVSSPLDSGIRDQLLLSLMGLLTSETTDSEAAYRALVAVGNLAYAGKQSGQSLGTDVATQLKPLLRSVASTFSEDRIRGISAEIFVLLV</sequence>
<dbReference type="SMART" id="SM00320">
    <property type="entry name" value="WD40"/>
    <property type="match status" value="7"/>
</dbReference>
<dbReference type="SUPFAM" id="SSF50978">
    <property type="entry name" value="WD40 repeat-like"/>
    <property type="match status" value="1"/>
</dbReference>
<dbReference type="Pfam" id="PF08324">
    <property type="entry name" value="PUL"/>
    <property type="match status" value="1"/>
</dbReference>
<organism evidence="9 10">
    <name type="scientific">Coprinellus micaceus</name>
    <name type="common">Glistening ink-cap mushroom</name>
    <name type="synonym">Coprinus micaceus</name>
    <dbReference type="NCBI Taxonomy" id="71717"/>
    <lineage>
        <taxon>Eukaryota</taxon>
        <taxon>Fungi</taxon>
        <taxon>Dikarya</taxon>
        <taxon>Basidiomycota</taxon>
        <taxon>Agaricomycotina</taxon>
        <taxon>Agaricomycetes</taxon>
        <taxon>Agaricomycetidae</taxon>
        <taxon>Agaricales</taxon>
        <taxon>Agaricineae</taxon>
        <taxon>Psathyrellaceae</taxon>
        <taxon>Coprinellus</taxon>
    </lineage>
</organism>
<feature type="region of interest" description="Disordered" evidence="6">
    <location>
        <begin position="314"/>
        <end position="342"/>
    </location>
</feature>
<proteinExistence type="predicted"/>
<dbReference type="FunFam" id="2.130.10.10:FF:000236">
    <property type="entry name" value="Polyubiquitin binding protein (Doa1/Ufd3)"/>
    <property type="match status" value="1"/>
</dbReference>
<dbReference type="STRING" id="71717.A0A4Y7SXL4"/>
<dbReference type="CDD" id="cd00200">
    <property type="entry name" value="WD40"/>
    <property type="match status" value="1"/>
</dbReference>
<dbReference type="InterPro" id="IPR036322">
    <property type="entry name" value="WD40_repeat_dom_sf"/>
</dbReference>
<evidence type="ECO:0000256" key="6">
    <source>
        <dbReference type="SAM" id="MobiDB-lite"/>
    </source>
</evidence>
<dbReference type="PANTHER" id="PTHR19849:SF0">
    <property type="entry name" value="PHOSPHOLIPASE A-2-ACTIVATING PROTEIN"/>
    <property type="match status" value="1"/>
</dbReference>
<dbReference type="Proteomes" id="UP000298030">
    <property type="component" value="Unassembled WGS sequence"/>
</dbReference>
<dbReference type="PRINTS" id="PR00320">
    <property type="entry name" value="GPROTEINBRPT"/>
</dbReference>
<feature type="compositionally biased region" description="Polar residues" evidence="6">
    <location>
        <begin position="455"/>
        <end position="466"/>
    </location>
</feature>
<feature type="domain" description="PUL" evidence="8">
    <location>
        <begin position="525"/>
        <end position="810"/>
    </location>
</feature>
<dbReference type="InterPro" id="IPR015943">
    <property type="entry name" value="WD40/YVTN_repeat-like_dom_sf"/>
</dbReference>
<dbReference type="Pfam" id="PF00400">
    <property type="entry name" value="WD40"/>
    <property type="match status" value="5"/>
</dbReference>
<dbReference type="OrthoDB" id="10265988at2759"/>
<evidence type="ECO:0000313" key="10">
    <source>
        <dbReference type="Proteomes" id="UP000298030"/>
    </source>
</evidence>
<dbReference type="InterPro" id="IPR013535">
    <property type="entry name" value="PUL_dom"/>
</dbReference>
<comment type="caution">
    <text evidence="9">The sequence shown here is derived from an EMBL/GenBank/DDBJ whole genome shotgun (WGS) entry which is preliminary data.</text>
</comment>
<comment type="subcellular location">
    <subcellularLocation>
        <location evidence="1">Cytoplasm</location>
    </subcellularLocation>
</comment>
<dbReference type="InterPro" id="IPR020472">
    <property type="entry name" value="WD40_PAC1"/>
</dbReference>
<feature type="region of interest" description="Disordered" evidence="6">
    <location>
        <begin position="439"/>
        <end position="525"/>
    </location>
</feature>
<accession>A0A4Y7SXL4</accession>
<dbReference type="InterPro" id="IPR011989">
    <property type="entry name" value="ARM-like"/>
</dbReference>
<name>A0A4Y7SXL4_COPMI</name>
<dbReference type="InterPro" id="IPR038122">
    <property type="entry name" value="PFU_sf"/>
</dbReference>
<feature type="domain" description="PFU" evidence="7">
    <location>
        <begin position="355"/>
        <end position="443"/>
    </location>
</feature>
<dbReference type="Gene3D" id="3.10.20.870">
    <property type="entry name" value="PFU (PLAA family ubiquitin binding), C-terminal domain"/>
    <property type="match status" value="1"/>
</dbReference>
<dbReference type="AlphaFoldDB" id="A0A4Y7SXL4"/>
<dbReference type="InterPro" id="IPR015155">
    <property type="entry name" value="PFU"/>
</dbReference>
<gene>
    <name evidence="9" type="ORF">FA13DRAFT_1756272</name>
</gene>
<keyword evidence="2" id="KW-0963">Cytoplasm</keyword>
<keyword evidence="3 5" id="KW-0853">WD repeat</keyword>
<feature type="repeat" description="WD" evidence="5">
    <location>
        <begin position="219"/>
        <end position="250"/>
    </location>
</feature>
<dbReference type="GO" id="GO:0005634">
    <property type="term" value="C:nucleus"/>
    <property type="evidence" value="ECO:0007669"/>
    <property type="project" value="TreeGrafter"/>
</dbReference>
<dbReference type="Pfam" id="PF09070">
    <property type="entry name" value="PFU"/>
    <property type="match status" value="1"/>
</dbReference>
<dbReference type="PANTHER" id="PTHR19849">
    <property type="entry name" value="PHOSPHOLIPASE A-2-ACTIVATING PROTEIN"/>
    <property type="match status" value="1"/>
</dbReference>
<evidence type="ECO:0000259" key="8">
    <source>
        <dbReference type="PROSITE" id="PS51396"/>
    </source>
</evidence>
<keyword evidence="4" id="KW-0677">Repeat</keyword>
<evidence type="ECO:0000259" key="7">
    <source>
        <dbReference type="PROSITE" id="PS51394"/>
    </source>
</evidence>
<feature type="compositionally biased region" description="Pro residues" evidence="6">
    <location>
        <begin position="510"/>
        <end position="521"/>
    </location>
</feature>
<evidence type="ECO:0000313" key="9">
    <source>
        <dbReference type="EMBL" id="TEB26597.1"/>
    </source>
</evidence>
<dbReference type="EMBL" id="QPFP01000047">
    <property type="protein sequence ID" value="TEB26597.1"/>
    <property type="molecule type" value="Genomic_DNA"/>
</dbReference>
<keyword evidence="10" id="KW-1185">Reference proteome</keyword>
<evidence type="ECO:0000256" key="1">
    <source>
        <dbReference type="ARBA" id="ARBA00004496"/>
    </source>
</evidence>
<protein>
    <submittedName>
        <fullName evidence="9">Phospholipase A-2-activating protein</fullName>
    </submittedName>
</protein>
<dbReference type="PROSITE" id="PS51396">
    <property type="entry name" value="PUL"/>
    <property type="match status" value="1"/>
</dbReference>
<dbReference type="PROSITE" id="PS50082">
    <property type="entry name" value="WD_REPEATS_2"/>
    <property type="match status" value="4"/>
</dbReference>
<evidence type="ECO:0000256" key="4">
    <source>
        <dbReference type="ARBA" id="ARBA00022737"/>
    </source>
</evidence>
<feature type="repeat" description="WD" evidence="5">
    <location>
        <begin position="140"/>
        <end position="171"/>
    </location>
</feature>
<dbReference type="PROSITE" id="PS51394">
    <property type="entry name" value="PFU"/>
    <property type="match status" value="1"/>
</dbReference>
<dbReference type="GO" id="GO:0043161">
    <property type="term" value="P:proteasome-mediated ubiquitin-dependent protein catabolic process"/>
    <property type="evidence" value="ECO:0007669"/>
    <property type="project" value="TreeGrafter"/>
</dbReference>
<feature type="repeat" description="WD" evidence="5">
    <location>
        <begin position="101"/>
        <end position="132"/>
    </location>
</feature>
<dbReference type="InterPro" id="IPR001680">
    <property type="entry name" value="WD40_rpt"/>
</dbReference>
<evidence type="ECO:0000256" key="2">
    <source>
        <dbReference type="ARBA" id="ARBA00022490"/>
    </source>
</evidence>